<sequence>MDSGAIRKKSIIKMTSPSSEAIALDWNPRSSLSPQFRFPKDIPKRLTHLPNDLTSEHEPRNSQFVNGFSPLSYIIFFGAVSFTGVPPGEEMTRSGACRGHEGCGMGGDRISERKDCEHLTP</sequence>
<keyword evidence="3" id="KW-1185">Reference proteome</keyword>
<comment type="caution">
    <text evidence="2">The sequence shown here is derived from an EMBL/GenBank/DDBJ whole genome shotgun (WGS) entry which is preliminary data.</text>
</comment>
<protein>
    <submittedName>
        <fullName evidence="2">Uncharacterized protein</fullName>
    </submittedName>
</protein>
<organism evidence="2 3">
    <name type="scientific">Biomphalaria pfeifferi</name>
    <name type="common">Bloodfluke planorb</name>
    <name type="synonym">Freshwater snail</name>
    <dbReference type="NCBI Taxonomy" id="112525"/>
    <lineage>
        <taxon>Eukaryota</taxon>
        <taxon>Metazoa</taxon>
        <taxon>Spiralia</taxon>
        <taxon>Lophotrochozoa</taxon>
        <taxon>Mollusca</taxon>
        <taxon>Gastropoda</taxon>
        <taxon>Heterobranchia</taxon>
        <taxon>Euthyneura</taxon>
        <taxon>Panpulmonata</taxon>
        <taxon>Hygrophila</taxon>
        <taxon>Lymnaeoidea</taxon>
        <taxon>Planorbidae</taxon>
        <taxon>Biomphalaria</taxon>
    </lineage>
</organism>
<reference evidence="2" key="2">
    <citation type="submission" date="2023-04" db="EMBL/GenBank/DDBJ databases">
        <authorList>
            <person name="Bu L."/>
            <person name="Lu L."/>
            <person name="Laidemitt M.R."/>
            <person name="Zhang S.M."/>
            <person name="Mutuku M."/>
            <person name="Mkoji G."/>
            <person name="Steinauer M."/>
            <person name="Loker E.S."/>
        </authorList>
    </citation>
    <scope>NUCLEOTIDE SEQUENCE</scope>
    <source>
        <strain evidence="2">KasaAsao</strain>
        <tissue evidence="2">Whole Snail</tissue>
    </source>
</reference>
<accession>A0AAD8FAX0</accession>
<dbReference type="EMBL" id="JASAOG010000053">
    <property type="protein sequence ID" value="KAK0057650.1"/>
    <property type="molecule type" value="Genomic_DNA"/>
</dbReference>
<dbReference type="Proteomes" id="UP001233172">
    <property type="component" value="Unassembled WGS sequence"/>
</dbReference>
<reference evidence="2" key="1">
    <citation type="journal article" date="2023" name="PLoS Negl. Trop. Dis.">
        <title>A genome sequence for Biomphalaria pfeifferi, the major vector snail for the human-infecting parasite Schistosoma mansoni.</title>
        <authorList>
            <person name="Bu L."/>
            <person name="Lu L."/>
            <person name="Laidemitt M.R."/>
            <person name="Zhang S.M."/>
            <person name="Mutuku M."/>
            <person name="Mkoji G."/>
            <person name="Steinauer M."/>
            <person name="Loker E.S."/>
        </authorList>
    </citation>
    <scope>NUCLEOTIDE SEQUENCE</scope>
    <source>
        <strain evidence="2">KasaAsao</strain>
    </source>
</reference>
<evidence type="ECO:0000256" key="1">
    <source>
        <dbReference type="SAM" id="MobiDB-lite"/>
    </source>
</evidence>
<evidence type="ECO:0000313" key="2">
    <source>
        <dbReference type="EMBL" id="KAK0057650.1"/>
    </source>
</evidence>
<dbReference type="AlphaFoldDB" id="A0AAD8FAX0"/>
<gene>
    <name evidence="2" type="ORF">Bpfe_012880</name>
</gene>
<feature type="compositionally biased region" description="Basic and acidic residues" evidence="1">
    <location>
        <begin position="109"/>
        <end position="121"/>
    </location>
</feature>
<feature type="region of interest" description="Disordered" evidence="1">
    <location>
        <begin position="90"/>
        <end position="121"/>
    </location>
</feature>
<evidence type="ECO:0000313" key="3">
    <source>
        <dbReference type="Proteomes" id="UP001233172"/>
    </source>
</evidence>
<name>A0AAD8FAX0_BIOPF</name>
<proteinExistence type="predicted"/>